<dbReference type="Proteomes" id="UP000183200">
    <property type="component" value="Unassembled WGS sequence"/>
</dbReference>
<dbReference type="Gene3D" id="1.20.120.330">
    <property type="entry name" value="Nucleotidyltransferases domain 2"/>
    <property type="match status" value="1"/>
</dbReference>
<dbReference type="NCBIfam" id="NF033387">
    <property type="entry name" value="ANT_6_aadS"/>
    <property type="match status" value="1"/>
</dbReference>
<keyword evidence="2" id="KW-1185">Reference proteome</keyword>
<dbReference type="OrthoDB" id="9776406at2"/>
<gene>
    <name evidence="1" type="ORF">SAMN05421820_102256</name>
</gene>
<dbReference type="GO" id="GO:0016779">
    <property type="term" value="F:nucleotidyltransferase activity"/>
    <property type="evidence" value="ECO:0007669"/>
    <property type="project" value="UniProtKB-KW"/>
</dbReference>
<dbReference type="SUPFAM" id="SSF81301">
    <property type="entry name" value="Nucleotidyltransferase"/>
    <property type="match status" value="1"/>
</dbReference>
<evidence type="ECO:0000313" key="2">
    <source>
        <dbReference type="Proteomes" id="UP000183200"/>
    </source>
</evidence>
<evidence type="ECO:0000313" key="1">
    <source>
        <dbReference type="EMBL" id="SDL83064.1"/>
    </source>
</evidence>
<name>A0A1G9N9E4_9SPHI</name>
<keyword evidence="1" id="KW-0548">Nucleotidyltransferase</keyword>
<dbReference type="EMBL" id="FNGY01000002">
    <property type="protein sequence ID" value="SDL83064.1"/>
    <property type="molecule type" value="Genomic_DNA"/>
</dbReference>
<sequence length="288" mass="33858">MNSRDQKLQQITDWASRNDQVRVVLLTSSLVNPLAPVDQFSDLDIELVFADLQKVLADDRWLSEFGRVIAKIAEAEDAFDGQHAMRMVLYEDHVKVDFKLYGIPKFLEDVNKDELPEDWDIGYKVLIDKDLLTTHLKAPGHQVSLIKKPTAAEFEQKFNDFWWDMTYVIKSLARADLFYAKFMSENNMRTEYLVPIIEWYIAIEHDWNVTTNKHGRLFPRYLSAEMWQKTEATFSGSDIQDNWRALIAYADLVHELGTELAHKLRYPYPTELEQNIREYLDFVKRSEK</sequence>
<dbReference type="RefSeq" id="WP_074605152.1">
    <property type="nucleotide sequence ID" value="NZ_FNGY01000002.1"/>
</dbReference>
<dbReference type="AlphaFoldDB" id="A0A1G9N9E4"/>
<dbReference type="Pfam" id="PF04439">
    <property type="entry name" value="Adenyl_transf"/>
    <property type="match status" value="1"/>
</dbReference>
<protein>
    <submittedName>
        <fullName evidence="1">Aminoglycoside 6-adenylyltransferase</fullName>
    </submittedName>
</protein>
<dbReference type="InterPro" id="IPR043519">
    <property type="entry name" value="NT_sf"/>
</dbReference>
<dbReference type="InterPro" id="IPR007530">
    <property type="entry name" value="Aminoglycoside_adenylylTfrase"/>
</dbReference>
<accession>A0A1G9N9E4</accession>
<reference evidence="2" key="1">
    <citation type="submission" date="2016-10" db="EMBL/GenBank/DDBJ databases">
        <authorList>
            <person name="Varghese N."/>
            <person name="Submissions S."/>
        </authorList>
    </citation>
    <scope>NUCLEOTIDE SEQUENCE [LARGE SCALE GENOMIC DNA]</scope>
    <source>
        <strain evidence="2">DSM 19110</strain>
    </source>
</reference>
<proteinExistence type="predicted"/>
<keyword evidence="1" id="KW-0808">Transferase</keyword>
<dbReference type="STRING" id="430522.BFS30_17120"/>
<dbReference type="SUPFAM" id="SSF81631">
    <property type="entry name" value="PAP/OAS1 substrate-binding domain"/>
    <property type="match status" value="1"/>
</dbReference>
<dbReference type="Gene3D" id="3.30.460.10">
    <property type="entry name" value="Beta Polymerase, domain 2"/>
    <property type="match status" value="1"/>
</dbReference>
<organism evidence="1 2">
    <name type="scientific">Pedobacter steynii</name>
    <dbReference type="NCBI Taxonomy" id="430522"/>
    <lineage>
        <taxon>Bacteria</taxon>
        <taxon>Pseudomonadati</taxon>
        <taxon>Bacteroidota</taxon>
        <taxon>Sphingobacteriia</taxon>
        <taxon>Sphingobacteriales</taxon>
        <taxon>Sphingobacteriaceae</taxon>
        <taxon>Pedobacter</taxon>
    </lineage>
</organism>